<feature type="region of interest" description="Disordered" evidence="1">
    <location>
        <begin position="59"/>
        <end position="93"/>
    </location>
</feature>
<evidence type="ECO:0000313" key="2">
    <source>
        <dbReference type="EMBL" id="MPC96804.1"/>
    </source>
</evidence>
<gene>
    <name evidence="2" type="ORF">E2C01_092082</name>
</gene>
<evidence type="ECO:0000313" key="3">
    <source>
        <dbReference type="Proteomes" id="UP000324222"/>
    </source>
</evidence>
<dbReference type="AlphaFoldDB" id="A0A5B7JWT8"/>
<keyword evidence="3" id="KW-1185">Reference proteome</keyword>
<sequence>MRVVRWTETWFKQAPRYLHMWWTWRYTPEQVVKLEKRLMEHEDVFSRDAQDLCCTSLVQPADMADSQPRKQPHSSVPMAKREEMRLPLNLATG</sequence>
<comment type="caution">
    <text evidence="2">The sequence shown here is derived from an EMBL/GenBank/DDBJ whole genome shotgun (WGS) entry which is preliminary data.</text>
</comment>
<dbReference type="Proteomes" id="UP000324222">
    <property type="component" value="Unassembled WGS sequence"/>
</dbReference>
<proteinExistence type="predicted"/>
<organism evidence="2 3">
    <name type="scientific">Portunus trituberculatus</name>
    <name type="common">Swimming crab</name>
    <name type="synonym">Neptunus trituberculatus</name>
    <dbReference type="NCBI Taxonomy" id="210409"/>
    <lineage>
        <taxon>Eukaryota</taxon>
        <taxon>Metazoa</taxon>
        <taxon>Ecdysozoa</taxon>
        <taxon>Arthropoda</taxon>
        <taxon>Crustacea</taxon>
        <taxon>Multicrustacea</taxon>
        <taxon>Malacostraca</taxon>
        <taxon>Eumalacostraca</taxon>
        <taxon>Eucarida</taxon>
        <taxon>Decapoda</taxon>
        <taxon>Pleocyemata</taxon>
        <taxon>Brachyura</taxon>
        <taxon>Eubrachyura</taxon>
        <taxon>Portunoidea</taxon>
        <taxon>Portunidae</taxon>
        <taxon>Portuninae</taxon>
        <taxon>Portunus</taxon>
    </lineage>
</organism>
<accession>A0A5B7JWT8</accession>
<dbReference type="EMBL" id="VSRR010107427">
    <property type="protein sequence ID" value="MPC96804.1"/>
    <property type="molecule type" value="Genomic_DNA"/>
</dbReference>
<protein>
    <submittedName>
        <fullName evidence="2">Uncharacterized protein</fullName>
    </submittedName>
</protein>
<dbReference type="OrthoDB" id="6379928at2759"/>
<name>A0A5B7JWT8_PORTR</name>
<evidence type="ECO:0000256" key="1">
    <source>
        <dbReference type="SAM" id="MobiDB-lite"/>
    </source>
</evidence>
<reference evidence="2 3" key="1">
    <citation type="submission" date="2019-05" db="EMBL/GenBank/DDBJ databases">
        <title>Another draft genome of Portunus trituberculatus and its Hox gene families provides insights of decapod evolution.</title>
        <authorList>
            <person name="Jeong J.-H."/>
            <person name="Song I."/>
            <person name="Kim S."/>
            <person name="Choi T."/>
            <person name="Kim D."/>
            <person name="Ryu S."/>
            <person name="Kim W."/>
        </authorList>
    </citation>
    <scope>NUCLEOTIDE SEQUENCE [LARGE SCALE GENOMIC DNA]</scope>
    <source>
        <tissue evidence="2">Muscle</tissue>
    </source>
</reference>